<dbReference type="EMBL" id="BSDC01000003">
    <property type="protein sequence ID" value="GLH67829.1"/>
    <property type="molecule type" value="Genomic_DNA"/>
</dbReference>
<name>A0ABQ5Q0H6_9BACT</name>
<dbReference type="Pfam" id="PF01075">
    <property type="entry name" value="Glyco_transf_9"/>
    <property type="match status" value="1"/>
</dbReference>
<dbReference type="PANTHER" id="PTHR30160:SF19">
    <property type="entry name" value="LIPOPOLYSACCHARIDE HEPTOSYLTRANSFERASE 1"/>
    <property type="match status" value="1"/>
</dbReference>
<dbReference type="InterPro" id="IPR002201">
    <property type="entry name" value="Glyco_trans_9"/>
</dbReference>
<evidence type="ECO:0000256" key="1">
    <source>
        <dbReference type="ARBA" id="ARBA00022676"/>
    </source>
</evidence>
<comment type="caution">
    <text evidence="3">The sequence shown here is derived from an EMBL/GenBank/DDBJ whole genome shotgun (WGS) entry which is preliminary data.</text>
</comment>
<dbReference type="SUPFAM" id="SSF53756">
    <property type="entry name" value="UDP-Glycosyltransferase/glycogen phosphorylase"/>
    <property type="match status" value="1"/>
</dbReference>
<dbReference type="PANTHER" id="PTHR30160">
    <property type="entry name" value="TETRAACYLDISACCHARIDE 4'-KINASE-RELATED"/>
    <property type="match status" value="1"/>
</dbReference>
<organism evidence="3 4">
    <name type="scientific">Geothrix edaphica</name>
    <dbReference type="NCBI Taxonomy" id="2927976"/>
    <lineage>
        <taxon>Bacteria</taxon>
        <taxon>Pseudomonadati</taxon>
        <taxon>Acidobacteriota</taxon>
        <taxon>Holophagae</taxon>
        <taxon>Holophagales</taxon>
        <taxon>Holophagaceae</taxon>
        <taxon>Geothrix</taxon>
    </lineage>
</organism>
<evidence type="ECO:0000313" key="4">
    <source>
        <dbReference type="Proteomes" id="UP001165044"/>
    </source>
</evidence>
<keyword evidence="2" id="KW-0808">Transferase</keyword>
<dbReference type="CDD" id="cd03789">
    <property type="entry name" value="GT9_LPS_heptosyltransferase"/>
    <property type="match status" value="1"/>
</dbReference>
<reference evidence="3" key="1">
    <citation type="journal article" date="2023" name="Antonie Van Leeuwenhoek">
        <title>Mesoterricola silvestris gen. nov., sp. nov., Mesoterricola sediminis sp. nov., Geothrix oryzae sp. nov., Geothrix edaphica sp. nov., Geothrix rubra sp. nov., and Geothrix limicola sp. nov., six novel members of Acidobacteriota isolated from soils.</title>
        <authorList>
            <person name="Itoh H."/>
            <person name="Sugisawa Y."/>
            <person name="Mise K."/>
            <person name="Xu Z."/>
            <person name="Kuniyasu M."/>
            <person name="Ushijima N."/>
            <person name="Kawano K."/>
            <person name="Kobayashi E."/>
            <person name="Shiratori Y."/>
            <person name="Masuda Y."/>
            <person name="Senoo K."/>
        </authorList>
    </citation>
    <scope>NUCLEOTIDE SEQUENCE</scope>
    <source>
        <strain evidence="3">Red802</strain>
    </source>
</reference>
<dbReference type="Gene3D" id="3.40.50.2000">
    <property type="entry name" value="Glycogen Phosphorylase B"/>
    <property type="match status" value="2"/>
</dbReference>
<protein>
    <submittedName>
        <fullName evidence="3">Lipopolysaccharide heptosyltransferase II</fullName>
    </submittedName>
</protein>
<dbReference type="InterPro" id="IPR051199">
    <property type="entry name" value="LPS_LOS_Heptosyltrfase"/>
</dbReference>
<gene>
    <name evidence="3" type="primary">rfaF</name>
    <name evidence="3" type="ORF">GETHED_21930</name>
</gene>
<evidence type="ECO:0000313" key="3">
    <source>
        <dbReference type="EMBL" id="GLH67829.1"/>
    </source>
</evidence>
<sequence length="339" mass="36972">MDLVLLRLSALGDILRVLPAWANLREAFPEARFRAVVEDRHAFLLEPLPWLEPVIVRRGRLSNPLTALPELRRVAGLVRDAEASLDFHGILKAALIPRLAAIPERWGDGVTKEFAGSLQTHPLPFRPQTRYDQALGLSGAFGLSRGREGLGRFKPVLQAAELPDPGAIWGQAGKPRAVLVPGASRRGAIKRWPLRHWITLARMLKDRWDLRWSLGPEEEDLRAWLPETTGVPALPRLGFWQLASALRQADQVVAPDTGLLHLAVVLGVPALGLYGSSDPVVAGLPPGAGTVLRTGISCSPCRERACQRRQCLEELPPEWVAGALLAPTGVRPVPSLGQS</sequence>
<dbReference type="RefSeq" id="WP_285609275.1">
    <property type="nucleotide sequence ID" value="NZ_BSDC01000003.1"/>
</dbReference>
<keyword evidence="1" id="KW-0328">Glycosyltransferase</keyword>
<evidence type="ECO:0000256" key="2">
    <source>
        <dbReference type="ARBA" id="ARBA00022679"/>
    </source>
</evidence>
<dbReference type="Proteomes" id="UP001165044">
    <property type="component" value="Unassembled WGS sequence"/>
</dbReference>
<keyword evidence="4" id="KW-1185">Reference proteome</keyword>
<accession>A0ABQ5Q0H6</accession>
<proteinExistence type="predicted"/>